<sequence length="221" mass="23176">MNEPSTVVGHGQDQDKGTAGPVFGPVRRGVQLVVGLLVFAFAMAMMIHAGQGNMPWDVLHQGVVRVTGLPFGVVVFLASLVVFVCWIPLKQRPGIGTIANIVLIALAIDPSLWILQRLLPDPSLLVSVPLALAGIVVNGIATAAYIGVRLGPGPRDGMMTGLVGRTGWPVWLVRTGLEVAVVVTGILLGGTFGWATIAFALTIGPVVQWSARWLAPRGLVG</sequence>
<keyword evidence="2" id="KW-0472">Membrane</keyword>
<dbReference type="PANTHER" id="PTHR40078:SF1">
    <property type="entry name" value="INTEGRAL MEMBRANE PROTEIN"/>
    <property type="match status" value="1"/>
</dbReference>
<dbReference type="InterPro" id="IPR038750">
    <property type="entry name" value="YczE/YyaS-like"/>
</dbReference>
<gene>
    <name evidence="3" type="ORF">GCM10009751_26250</name>
</gene>
<reference evidence="3 4" key="1">
    <citation type="journal article" date="2019" name="Int. J. Syst. Evol. Microbiol.">
        <title>The Global Catalogue of Microorganisms (GCM) 10K type strain sequencing project: providing services to taxonomists for standard genome sequencing and annotation.</title>
        <authorList>
            <consortium name="The Broad Institute Genomics Platform"/>
            <consortium name="The Broad Institute Genome Sequencing Center for Infectious Disease"/>
            <person name="Wu L."/>
            <person name="Ma J."/>
        </authorList>
    </citation>
    <scope>NUCLEOTIDE SEQUENCE [LARGE SCALE GENOMIC DNA]</scope>
    <source>
        <strain evidence="3 4">JCM 14326</strain>
    </source>
</reference>
<accession>A0ABN2NFB3</accession>
<dbReference type="PANTHER" id="PTHR40078">
    <property type="entry name" value="INTEGRAL MEMBRANE PROTEIN-RELATED"/>
    <property type="match status" value="1"/>
</dbReference>
<feature type="transmembrane region" description="Helical" evidence="2">
    <location>
        <begin position="30"/>
        <end position="49"/>
    </location>
</feature>
<dbReference type="EMBL" id="BAAANL010000005">
    <property type="protein sequence ID" value="GAA1866827.1"/>
    <property type="molecule type" value="Genomic_DNA"/>
</dbReference>
<keyword evidence="2" id="KW-0812">Transmembrane</keyword>
<evidence type="ECO:0000256" key="2">
    <source>
        <dbReference type="SAM" id="Phobius"/>
    </source>
</evidence>
<feature type="transmembrane region" description="Helical" evidence="2">
    <location>
        <begin position="101"/>
        <end position="119"/>
    </location>
</feature>
<evidence type="ECO:0000313" key="4">
    <source>
        <dbReference type="Proteomes" id="UP001501094"/>
    </source>
</evidence>
<dbReference type="Proteomes" id="UP001501094">
    <property type="component" value="Unassembled WGS sequence"/>
</dbReference>
<protein>
    <submittedName>
        <fullName evidence="3">Membrane protein</fullName>
    </submittedName>
</protein>
<evidence type="ECO:0000313" key="3">
    <source>
        <dbReference type="EMBL" id="GAA1866827.1"/>
    </source>
</evidence>
<organism evidence="3 4">
    <name type="scientific">Myceligenerans crystallogenes</name>
    <dbReference type="NCBI Taxonomy" id="316335"/>
    <lineage>
        <taxon>Bacteria</taxon>
        <taxon>Bacillati</taxon>
        <taxon>Actinomycetota</taxon>
        <taxon>Actinomycetes</taxon>
        <taxon>Micrococcales</taxon>
        <taxon>Promicromonosporaceae</taxon>
        <taxon>Myceligenerans</taxon>
    </lineage>
</organism>
<feature type="region of interest" description="Disordered" evidence="1">
    <location>
        <begin position="1"/>
        <end position="20"/>
    </location>
</feature>
<keyword evidence="2" id="KW-1133">Transmembrane helix</keyword>
<feature type="transmembrane region" description="Helical" evidence="2">
    <location>
        <begin position="125"/>
        <end position="148"/>
    </location>
</feature>
<keyword evidence="4" id="KW-1185">Reference proteome</keyword>
<name>A0ABN2NFB3_9MICO</name>
<dbReference type="Pfam" id="PF19700">
    <property type="entry name" value="DUF6198"/>
    <property type="match status" value="1"/>
</dbReference>
<dbReference type="RefSeq" id="WP_344103562.1">
    <property type="nucleotide sequence ID" value="NZ_BAAANL010000005.1"/>
</dbReference>
<feature type="transmembrane region" description="Helical" evidence="2">
    <location>
        <begin position="69"/>
        <end position="89"/>
    </location>
</feature>
<proteinExistence type="predicted"/>
<evidence type="ECO:0000256" key="1">
    <source>
        <dbReference type="SAM" id="MobiDB-lite"/>
    </source>
</evidence>
<comment type="caution">
    <text evidence="3">The sequence shown here is derived from an EMBL/GenBank/DDBJ whole genome shotgun (WGS) entry which is preliminary data.</text>
</comment>